<dbReference type="EMBL" id="CP029684">
    <property type="protein sequence ID" value="QAS69157.1"/>
    <property type="molecule type" value="Genomic_DNA"/>
</dbReference>
<accession>A0AAJ1VPJ6</accession>
<keyword evidence="4" id="KW-1185">Reference proteome</keyword>
<feature type="transmembrane region" description="Helical" evidence="1">
    <location>
        <begin position="36"/>
        <end position="65"/>
    </location>
</feature>
<organism evidence="2 5">
    <name type="scientific">Oenococcus sicerae</name>
    <dbReference type="NCBI Taxonomy" id="2203724"/>
    <lineage>
        <taxon>Bacteria</taxon>
        <taxon>Bacillati</taxon>
        <taxon>Bacillota</taxon>
        <taxon>Bacilli</taxon>
        <taxon>Lactobacillales</taxon>
        <taxon>Lactobacillaceae</taxon>
        <taxon>Oenococcus</taxon>
    </lineage>
</organism>
<evidence type="ECO:0000313" key="4">
    <source>
        <dbReference type="Proteomes" id="UP000286907"/>
    </source>
</evidence>
<evidence type="ECO:0000256" key="1">
    <source>
        <dbReference type="SAM" id="Phobius"/>
    </source>
</evidence>
<keyword evidence="1" id="KW-0472">Membrane</keyword>
<reference evidence="3" key="3">
    <citation type="submission" date="2020-01" db="EMBL/GenBank/DDBJ databases">
        <authorList>
            <person name="Cousin F.J."/>
            <person name="Le Guellec R."/>
            <person name="Cretenet M."/>
        </authorList>
    </citation>
    <scope>NUCLEOTIDE SEQUENCE</scope>
    <source>
        <strain evidence="3">UCMA 15228</strain>
    </source>
</reference>
<evidence type="ECO:0000313" key="5">
    <source>
        <dbReference type="Proteomes" id="UP001167919"/>
    </source>
</evidence>
<dbReference type="RefSeq" id="WP_128685025.1">
    <property type="nucleotide sequence ID" value="NZ_CP029684.2"/>
</dbReference>
<evidence type="ECO:0000313" key="2">
    <source>
        <dbReference type="EMBL" id="MDN6900879.1"/>
    </source>
</evidence>
<dbReference type="AlphaFoldDB" id="A0AAJ1VPJ6"/>
<name>A0AAJ1VPJ6_9LACO</name>
<dbReference type="Proteomes" id="UP000286907">
    <property type="component" value="Chromosome"/>
</dbReference>
<reference evidence="3 4" key="1">
    <citation type="journal article" date="2019" name="Syst. Appl. Microbiol.">
        <title>Oenococcus sicerae sp. nov., isolated from French cider.</title>
        <authorList>
            <person name="Cousin F.J."/>
            <person name="Le Guellec R."/>
            <person name="Chagnot C."/>
            <person name="Goux D."/>
            <person name="Dalmasso M."/>
            <person name="Laplace J.M."/>
            <person name="Cretenet M."/>
        </authorList>
    </citation>
    <scope>NUCLEOTIDE SEQUENCE [LARGE SCALE GENOMIC DNA]</scope>
    <source>
        <strain evidence="3 4">UCMA 15228</strain>
    </source>
</reference>
<gene>
    <name evidence="3" type="ORF">DLJ48_00755</name>
    <name evidence="2" type="ORF">EVC35_07770</name>
</gene>
<sequence length="71" mass="7920">MPLIFLFIVLLILAAAFGFISFGVTAALVPILIVIFVIGLLFSLIHLIWHGIGLIILFIIALAIYDWLKKR</sequence>
<evidence type="ECO:0000313" key="3">
    <source>
        <dbReference type="EMBL" id="QAS69157.1"/>
    </source>
</evidence>
<proteinExistence type="predicted"/>
<keyword evidence="1" id="KW-0812">Transmembrane</keyword>
<protein>
    <submittedName>
        <fullName evidence="2">Uncharacterized protein</fullName>
    </submittedName>
</protein>
<dbReference type="Proteomes" id="UP001167919">
    <property type="component" value="Unassembled WGS sequence"/>
</dbReference>
<keyword evidence="1" id="KW-1133">Transmembrane helix</keyword>
<reference evidence="2" key="2">
    <citation type="submission" date="2019-01" db="EMBL/GenBank/DDBJ databases">
        <title>Oenococcus sicerae UCMA17102.</title>
        <authorList>
            <person name="Cousin F.J."/>
            <person name="Le Guellec R."/>
            <person name="Cretenet M."/>
        </authorList>
    </citation>
    <scope>NUCLEOTIDE SEQUENCE</scope>
    <source>
        <strain evidence="2">UCMA17102</strain>
    </source>
</reference>
<dbReference type="EMBL" id="SDWY01000004">
    <property type="protein sequence ID" value="MDN6900879.1"/>
    <property type="molecule type" value="Genomic_DNA"/>
</dbReference>